<dbReference type="Gene3D" id="2.60.120.370">
    <property type="entry name" value="YhcH/YjgK/YiaL"/>
    <property type="match status" value="1"/>
</dbReference>
<dbReference type="Pfam" id="PF04074">
    <property type="entry name" value="DUF386"/>
    <property type="match status" value="1"/>
</dbReference>
<proteinExistence type="predicted"/>
<comment type="caution">
    <text evidence="1">The sequence shown here is derived from an EMBL/GenBank/DDBJ whole genome shotgun (WGS) entry which is preliminary data.</text>
</comment>
<organism evidence="1 2">
    <name type="scientific">Candidatus Aphodosoma intestinipullorum</name>
    <dbReference type="NCBI Taxonomy" id="2840674"/>
    <lineage>
        <taxon>Bacteria</taxon>
        <taxon>Pseudomonadati</taxon>
        <taxon>Bacteroidota</taxon>
        <taxon>Bacteroidia</taxon>
        <taxon>Bacteroidales</taxon>
        <taxon>Candidatus Aphodosoma</taxon>
    </lineage>
</organism>
<evidence type="ECO:0000313" key="2">
    <source>
        <dbReference type="Proteomes" id="UP000712007"/>
    </source>
</evidence>
<dbReference type="PANTHER" id="PTHR34986">
    <property type="entry name" value="EVOLVED BETA-GALACTOSIDASE SUBUNIT BETA"/>
    <property type="match status" value="1"/>
</dbReference>
<protein>
    <submittedName>
        <fullName evidence="1">YhcH/YjgK/YiaL family protein</fullName>
    </submittedName>
</protein>
<dbReference type="InterPro" id="IPR004375">
    <property type="entry name" value="NanQ/TabA/YiaL"/>
</dbReference>
<dbReference type="Proteomes" id="UP000712007">
    <property type="component" value="Unassembled WGS sequence"/>
</dbReference>
<accession>A0A940DMM0</accession>
<dbReference type="NCBIfam" id="TIGR00022">
    <property type="entry name" value="YhcH/YjgK/YiaL family protein"/>
    <property type="match status" value="1"/>
</dbReference>
<dbReference type="GO" id="GO:0005829">
    <property type="term" value="C:cytosol"/>
    <property type="evidence" value="ECO:0007669"/>
    <property type="project" value="TreeGrafter"/>
</dbReference>
<reference evidence="1" key="1">
    <citation type="submission" date="2020-10" db="EMBL/GenBank/DDBJ databases">
        <authorList>
            <person name="Gilroy R."/>
        </authorList>
    </citation>
    <scope>NUCLEOTIDE SEQUENCE</scope>
    <source>
        <strain evidence="1">3924</strain>
    </source>
</reference>
<reference evidence="1" key="2">
    <citation type="journal article" date="2021" name="PeerJ">
        <title>Extensive microbial diversity within the chicken gut microbiome revealed by metagenomics and culture.</title>
        <authorList>
            <person name="Gilroy R."/>
            <person name="Ravi A."/>
            <person name="Getino M."/>
            <person name="Pursley I."/>
            <person name="Horton D.L."/>
            <person name="Alikhan N.F."/>
            <person name="Baker D."/>
            <person name="Gharbi K."/>
            <person name="Hall N."/>
            <person name="Watson M."/>
            <person name="Adriaenssens E.M."/>
            <person name="Foster-Nyarko E."/>
            <person name="Jarju S."/>
            <person name="Secka A."/>
            <person name="Antonio M."/>
            <person name="Oren A."/>
            <person name="Chaudhuri R.R."/>
            <person name="La Ragione R."/>
            <person name="Hildebrand F."/>
            <person name="Pallen M.J."/>
        </authorList>
    </citation>
    <scope>NUCLEOTIDE SEQUENCE</scope>
    <source>
        <strain evidence="1">3924</strain>
    </source>
</reference>
<name>A0A940DMM0_9BACT</name>
<dbReference type="InterPro" id="IPR037012">
    <property type="entry name" value="NanQ/TabA/YiaL_sf"/>
</dbReference>
<gene>
    <name evidence="1" type="ORF">IAC51_08005</name>
</gene>
<dbReference type="AlphaFoldDB" id="A0A940DMM0"/>
<dbReference type="EMBL" id="JADIMV010000136">
    <property type="protein sequence ID" value="MBO8440577.1"/>
    <property type="molecule type" value="Genomic_DNA"/>
</dbReference>
<sequence>MIKDSLANMHSYDSLHMNFRSVFNIIDALNFDALEPGHIELDGSYVYINIEDTAGRGRDEAPLEAHRRYIDIQVPLRHKETFGYKPVAQCAAPAGDYDPDRDIIFYNDRPDGYVDVAPGEFIIFFPEDAHAPAIAAGNLFKMVVKVSVTPNMERPTL</sequence>
<dbReference type="SUPFAM" id="SSF51197">
    <property type="entry name" value="Clavaminate synthase-like"/>
    <property type="match status" value="1"/>
</dbReference>
<dbReference type="PANTHER" id="PTHR34986:SF1">
    <property type="entry name" value="PROTEIN YIAL"/>
    <property type="match status" value="1"/>
</dbReference>
<evidence type="ECO:0000313" key="1">
    <source>
        <dbReference type="EMBL" id="MBO8440577.1"/>
    </source>
</evidence>